<evidence type="ECO:0000313" key="6">
    <source>
        <dbReference type="Proteomes" id="UP001459277"/>
    </source>
</evidence>
<dbReference type="CDD" id="cd10527">
    <property type="entry name" value="SET_LSMT"/>
    <property type="match status" value="1"/>
</dbReference>
<dbReference type="InterPro" id="IPR050600">
    <property type="entry name" value="SETD3_SETD6_MTase"/>
</dbReference>
<dbReference type="Gene3D" id="3.90.1410.10">
    <property type="entry name" value="set domain protein methyltransferase, domain 1"/>
    <property type="match status" value="1"/>
</dbReference>
<dbReference type="Pfam" id="PF00856">
    <property type="entry name" value="SET"/>
    <property type="match status" value="1"/>
</dbReference>
<evidence type="ECO:0000259" key="4">
    <source>
        <dbReference type="PROSITE" id="PS50280"/>
    </source>
</evidence>
<comment type="caution">
    <text evidence="5">The sequence shown here is derived from an EMBL/GenBank/DDBJ whole genome shotgun (WGS) entry which is preliminary data.</text>
</comment>
<feature type="domain" description="SET" evidence="4">
    <location>
        <begin position="49"/>
        <end position="307"/>
    </location>
</feature>
<dbReference type="Pfam" id="PF09273">
    <property type="entry name" value="Rubis-subs-bind"/>
    <property type="match status" value="1"/>
</dbReference>
<evidence type="ECO:0000256" key="2">
    <source>
        <dbReference type="ARBA" id="ARBA00022679"/>
    </source>
</evidence>
<dbReference type="InterPro" id="IPR036464">
    <property type="entry name" value="Rubisco_LSMT_subst-bd_sf"/>
</dbReference>
<reference evidence="5 6" key="1">
    <citation type="submission" date="2024-01" db="EMBL/GenBank/DDBJ databases">
        <title>A telomere-to-telomere, gap-free genome of sweet tea (Lithocarpus litseifolius).</title>
        <authorList>
            <person name="Zhou J."/>
        </authorList>
    </citation>
    <scope>NUCLEOTIDE SEQUENCE [LARGE SCALE GENOMIC DNA]</scope>
    <source>
        <strain evidence="5">Zhou-2022a</strain>
        <tissue evidence="5">Leaf</tissue>
    </source>
</reference>
<dbReference type="InterPro" id="IPR046341">
    <property type="entry name" value="SET_dom_sf"/>
</dbReference>
<evidence type="ECO:0000313" key="5">
    <source>
        <dbReference type="EMBL" id="KAL0014867.1"/>
    </source>
</evidence>
<dbReference type="FunFam" id="3.90.1410.10:FF:000012">
    <property type="entry name" value="Protein SET DOMAIN GROUP 40"/>
    <property type="match status" value="1"/>
</dbReference>
<dbReference type="Proteomes" id="UP001459277">
    <property type="component" value="Unassembled WGS sequence"/>
</dbReference>
<dbReference type="PANTHER" id="PTHR13271:SF91">
    <property type="entry name" value="PROTEIN SET DOMAIN GROUP 40"/>
    <property type="match status" value="1"/>
</dbReference>
<dbReference type="InterPro" id="IPR015353">
    <property type="entry name" value="Rubisco_LSMT_subst-bd"/>
</dbReference>
<accession>A0AAW2DYI0</accession>
<proteinExistence type="predicted"/>
<dbReference type="PANTHER" id="PTHR13271">
    <property type="entry name" value="UNCHARACTERIZED PUTATIVE METHYLTRANSFERASE"/>
    <property type="match status" value="1"/>
</dbReference>
<gene>
    <name evidence="5" type="ORF">SO802_001936</name>
</gene>
<dbReference type="EMBL" id="JAZDWU010000001">
    <property type="protein sequence ID" value="KAL0014867.1"/>
    <property type="molecule type" value="Genomic_DNA"/>
</dbReference>
<organism evidence="5 6">
    <name type="scientific">Lithocarpus litseifolius</name>
    <dbReference type="NCBI Taxonomy" id="425828"/>
    <lineage>
        <taxon>Eukaryota</taxon>
        <taxon>Viridiplantae</taxon>
        <taxon>Streptophyta</taxon>
        <taxon>Embryophyta</taxon>
        <taxon>Tracheophyta</taxon>
        <taxon>Spermatophyta</taxon>
        <taxon>Magnoliopsida</taxon>
        <taxon>eudicotyledons</taxon>
        <taxon>Gunneridae</taxon>
        <taxon>Pentapetalae</taxon>
        <taxon>rosids</taxon>
        <taxon>fabids</taxon>
        <taxon>Fagales</taxon>
        <taxon>Fagaceae</taxon>
        <taxon>Lithocarpus</taxon>
    </lineage>
</organism>
<dbReference type="GO" id="GO:0016279">
    <property type="term" value="F:protein-lysine N-methyltransferase activity"/>
    <property type="evidence" value="ECO:0007669"/>
    <property type="project" value="TreeGrafter"/>
</dbReference>
<protein>
    <recommendedName>
        <fullName evidence="4">SET domain-containing protein</fullName>
    </recommendedName>
</protein>
<dbReference type="PROSITE" id="PS50280">
    <property type="entry name" value="SET"/>
    <property type="match status" value="1"/>
</dbReference>
<dbReference type="GO" id="GO:0032259">
    <property type="term" value="P:methylation"/>
    <property type="evidence" value="ECO:0007669"/>
    <property type="project" value="UniProtKB-KW"/>
</dbReference>
<sequence length="578" mass="64476">MEEQEQEEGVIMVELERFLKWAADLGISDSTDDDFDTHTDTRSCGCLGHSLSLSYFPQAGGRGLGASRDLRKGELILRVPKSAFMTKDTLFNKLSLPLQKLNTHASTLSSTQIFTVCLLHEMGKGKSSWWHPYLIHMPRSYDLLSTFCEFHVKALQVDDAIWAAEKAISKAKSEWQQANQLMELLQLEPQFLTFKAWLWAAATISSRTLHIPWDEAGCLCPVGDLFNYAAPGEETLDSEDVDSQMCASSFQVASLSNGDCTHKLDVVQFDPHFQRLIDGGFEEDVAAYCFYARQDYKKGEQVLLCYGTYTNLELLEHYGFILNENPNDKVFIPLEPEIYSSSSWPKESLYIHQNGKPSFSLLSALRLWATPPNKRRSLGHLAYSGSQLSVDNEILVMKWTAKKCNTILKNLPTSIEEDSSLLCAINEIQDLDTLLELGKELSTSRDEIQAFIKANNLQNVETGSNLLSSRKTRSKASLATSTQQKISSSIGFLNQGSFPIALLWRPLNLSLDPMLGKASCEEEMSLKGVLGGVSGVEILLVFGWTWLPPLDHPHIQSPVVASIEDMKVSTLINPMIGS</sequence>
<keyword evidence="3" id="KW-0949">S-adenosyl-L-methionine</keyword>
<keyword evidence="6" id="KW-1185">Reference proteome</keyword>
<dbReference type="SUPFAM" id="SSF82199">
    <property type="entry name" value="SET domain"/>
    <property type="match status" value="1"/>
</dbReference>
<name>A0AAW2DYI0_9ROSI</name>
<evidence type="ECO:0000256" key="1">
    <source>
        <dbReference type="ARBA" id="ARBA00022603"/>
    </source>
</evidence>
<evidence type="ECO:0000256" key="3">
    <source>
        <dbReference type="ARBA" id="ARBA00022691"/>
    </source>
</evidence>
<keyword evidence="2" id="KW-0808">Transferase</keyword>
<dbReference type="SUPFAM" id="SSF81822">
    <property type="entry name" value="RuBisCo LSMT C-terminal, substrate-binding domain"/>
    <property type="match status" value="1"/>
</dbReference>
<dbReference type="InterPro" id="IPR001214">
    <property type="entry name" value="SET_dom"/>
</dbReference>
<dbReference type="AlphaFoldDB" id="A0AAW2DYI0"/>
<keyword evidence="1" id="KW-0489">Methyltransferase</keyword>